<keyword evidence="7" id="KW-1185">Reference proteome</keyword>
<feature type="region of interest" description="Disordered" evidence="5">
    <location>
        <begin position="471"/>
        <end position="518"/>
    </location>
</feature>
<evidence type="ECO:0000256" key="3">
    <source>
        <dbReference type="ARBA" id="ARBA00023089"/>
    </source>
</evidence>
<dbReference type="EMBL" id="CM035428">
    <property type="protein sequence ID" value="KAH7301715.1"/>
    <property type="molecule type" value="Genomic_DNA"/>
</dbReference>
<evidence type="ECO:0000313" key="7">
    <source>
        <dbReference type="Proteomes" id="UP000825935"/>
    </source>
</evidence>
<comment type="caution">
    <text evidence="6">The sequence shown here is derived from an EMBL/GenBank/DDBJ whole genome shotgun (WGS) entry which is preliminary data.</text>
</comment>
<evidence type="ECO:0000256" key="2">
    <source>
        <dbReference type="ARBA" id="ARBA00022782"/>
    </source>
</evidence>
<evidence type="ECO:0000256" key="4">
    <source>
        <dbReference type="RuleBase" id="RU364012"/>
    </source>
</evidence>
<evidence type="ECO:0000313" key="6">
    <source>
        <dbReference type="EMBL" id="KAH7301715.1"/>
    </source>
</evidence>
<keyword evidence="2 4" id="KW-0221">Differentiation</keyword>
<sequence length="611" mass="66607">MASPAIDISSAVDSLLERKEKLHKAFSELESKKAVLTKLGIDWNDVDAYLFEVEKRLRNSVQELVSREAALDVKIKESSGAYEKRAADVSSREEASLARIQDLKDEAIAIITELQSTHDVEGEDDTSKDKNIDSEDHDEVTDAADPEQTVNRANDSPTHAEDVTAKSAAENGGKPSSDHAPKLSNLRFKEISEPSSNIGENKPRRQLKTLCEAMEADNLRSFIAENRKDLNAISAELPFALKLAEKPASLVLRALEGYGSSDQNGASGNKKDAFLLSNKRACVIMLEALAEVLAKLGSGVDHPVISEDLKKSAKEIADLWKSNINLDGDINSHVSTDAQSFLQLLATFGLASEYNQDELCKLIIPIARRKQTPSLCRSLNLSAKVPDLIEELIKDGKQLEAITFATEFGLLERFQPVPLLKAYLKEAKKAFQNTLKAGNNSTAAQNDANQKELSALKVVLKTITDLKLEESYPPSPLEKRVAQLEKAKADRKRSAASGKPQQMKRPRTNSGAAPSAMGHDKSFYRDHRAQYGDSMLPYGGSSQSVYDRHALGAYNAYSTSGRSPVNSYLYPSDGLGSFGYGAGSSYSTTPSASYSGYGYGAGLPSTYQSYH</sequence>
<dbReference type="OrthoDB" id="1930990at2759"/>
<proteinExistence type="inferred from homology"/>
<dbReference type="GO" id="GO:0030154">
    <property type="term" value="P:cell differentiation"/>
    <property type="evidence" value="ECO:0007669"/>
    <property type="project" value="UniProtKB-KW"/>
</dbReference>
<dbReference type="PANTHER" id="PTHR31791">
    <property type="entry name" value="FRIGIDA-LIKE PROTEIN 3-RELATED"/>
    <property type="match status" value="1"/>
</dbReference>
<evidence type="ECO:0000256" key="1">
    <source>
        <dbReference type="ARBA" id="ARBA00008956"/>
    </source>
</evidence>
<name>A0A8T2S1J5_CERRI</name>
<feature type="region of interest" description="Disordered" evidence="5">
    <location>
        <begin position="114"/>
        <end position="185"/>
    </location>
</feature>
<feature type="compositionally biased region" description="Polar residues" evidence="5">
    <location>
        <begin position="148"/>
        <end position="157"/>
    </location>
</feature>
<evidence type="ECO:0000256" key="5">
    <source>
        <dbReference type="SAM" id="MobiDB-lite"/>
    </source>
</evidence>
<dbReference type="AlphaFoldDB" id="A0A8T2S1J5"/>
<keyword evidence="4" id="KW-0217">Developmental protein</keyword>
<keyword evidence="3 4" id="KW-0287">Flowering</keyword>
<gene>
    <name evidence="6" type="ORF">KP509_23G038800</name>
</gene>
<comment type="similarity">
    <text evidence="1 4">Belongs to the Frigida family.</text>
</comment>
<feature type="compositionally biased region" description="Basic and acidic residues" evidence="5">
    <location>
        <begin position="176"/>
        <end position="185"/>
    </location>
</feature>
<feature type="compositionally biased region" description="Basic and acidic residues" evidence="5">
    <location>
        <begin position="477"/>
        <end position="488"/>
    </location>
</feature>
<dbReference type="Pfam" id="PF07899">
    <property type="entry name" value="Frigida"/>
    <property type="match status" value="1"/>
</dbReference>
<protein>
    <recommendedName>
        <fullName evidence="4">FRIGIDA-like protein</fullName>
    </recommendedName>
</protein>
<dbReference type="Proteomes" id="UP000825935">
    <property type="component" value="Chromosome 23"/>
</dbReference>
<dbReference type="PANTHER" id="PTHR31791:SF4">
    <property type="entry name" value="FRIGIDA-LIKE PROTEIN 3"/>
    <property type="match status" value="1"/>
</dbReference>
<feature type="compositionally biased region" description="Basic and acidic residues" evidence="5">
    <location>
        <begin position="116"/>
        <end position="134"/>
    </location>
</feature>
<dbReference type="InterPro" id="IPR012474">
    <property type="entry name" value="Frigida"/>
</dbReference>
<reference evidence="6 7" key="1">
    <citation type="submission" date="2021-08" db="EMBL/GenBank/DDBJ databases">
        <title>WGS assembly of Ceratopteris richardii.</title>
        <authorList>
            <person name="Marchant D.B."/>
            <person name="Chen G."/>
            <person name="Jenkins J."/>
            <person name="Shu S."/>
            <person name="Leebens-Mack J."/>
            <person name="Grimwood J."/>
            <person name="Schmutz J."/>
            <person name="Soltis P."/>
            <person name="Soltis D."/>
            <person name="Chen Z.-H."/>
        </authorList>
    </citation>
    <scope>NUCLEOTIDE SEQUENCE [LARGE SCALE GENOMIC DNA]</scope>
    <source>
        <strain evidence="6">Whitten #5841</strain>
        <tissue evidence="6">Leaf</tissue>
    </source>
</reference>
<organism evidence="6 7">
    <name type="scientific">Ceratopteris richardii</name>
    <name type="common">Triangle waterfern</name>
    <dbReference type="NCBI Taxonomy" id="49495"/>
    <lineage>
        <taxon>Eukaryota</taxon>
        <taxon>Viridiplantae</taxon>
        <taxon>Streptophyta</taxon>
        <taxon>Embryophyta</taxon>
        <taxon>Tracheophyta</taxon>
        <taxon>Polypodiopsida</taxon>
        <taxon>Polypodiidae</taxon>
        <taxon>Polypodiales</taxon>
        <taxon>Pteridineae</taxon>
        <taxon>Pteridaceae</taxon>
        <taxon>Parkerioideae</taxon>
        <taxon>Ceratopteris</taxon>
    </lineage>
</organism>
<accession>A0A8T2S1J5</accession>
<dbReference type="OMA" id="CTVQWKE"/>
<feature type="compositionally biased region" description="Acidic residues" evidence="5">
    <location>
        <begin position="135"/>
        <end position="145"/>
    </location>
</feature>